<evidence type="ECO:0000259" key="3">
    <source>
        <dbReference type="PROSITE" id="PS50977"/>
    </source>
</evidence>
<evidence type="ECO:0000313" key="4">
    <source>
        <dbReference type="EMBL" id="HIV26228.1"/>
    </source>
</evidence>
<dbReference type="SUPFAM" id="SSF46689">
    <property type="entry name" value="Homeodomain-like"/>
    <property type="match status" value="1"/>
</dbReference>
<keyword evidence="1 2" id="KW-0238">DNA-binding</keyword>
<gene>
    <name evidence="4" type="ORF">IAB71_10705</name>
</gene>
<dbReference type="EMBL" id="DVOO01000030">
    <property type="protein sequence ID" value="HIV26228.1"/>
    <property type="molecule type" value="Genomic_DNA"/>
</dbReference>
<reference evidence="4" key="1">
    <citation type="submission" date="2020-10" db="EMBL/GenBank/DDBJ databases">
        <authorList>
            <person name="Gilroy R."/>
        </authorList>
    </citation>
    <scope>NUCLEOTIDE SEQUENCE</scope>
    <source>
        <strain evidence="4">CHK188-20938</strain>
    </source>
</reference>
<evidence type="ECO:0000256" key="1">
    <source>
        <dbReference type="ARBA" id="ARBA00023125"/>
    </source>
</evidence>
<dbReference type="PROSITE" id="PS50977">
    <property type="entry name" value="HTH_TETR_2"/>
    <property type="match status" value="1"/>
</dbReference>
<sequence length="248" mass="29174">MFDRTFLGVFGTWRKLLQKEIGWRMAVYNKGNETKKRFVMLTYNKLCEKKASELTVRDLARENGCSAAALYRHFESLEYLIAVASVRFLDEYMRGYAGLLDSDRDYLDIYIEGWELFNHYAFARPDIYYRLFWGTDKGVFGAAFQDYFELFPFKGSEKYTAYYYTLLFNENMQERDLMALRRLENARRISSEDALFCSYTNPLIAKGLIMTAMDLDQKGREEQEKLCNRLIRQNTVKVILPLDSAGTQ</sequence>
<accession>A0A9D1P634</accession>
<dbReference type="GO" id="GO:0003677">
    <property type="term" value="F:DNA binding"/>
    <property type="evidence" value="ECO:0007669"/>
    <property type="project" value="UniProtKB-UniRule"/>
</dbReference>
<dbReference type="Proteomes" id="UP000824169">
    <property type="component" value="Unassembled WGS sequence"/>
</dbReference>
<feature type="domain" description="HTH tetR-type" evidence="3">
    <location>
        <begin position="32"/>
        <end position="92"/>
    </location>
</feature>
<protein>
    <submittedName>
        <fullName evidence="4">TetR/AcrR family transcriptional regulator</fullName>
    </submittedName>
</protein>
<dbReference type="InterPro" id="IPR001647">
    <property type="entry name" value="HTH_TetR"/>
</dbReference>
<proteinExistence type="predicted"/>
<evidence type="ECO:0000313" key="5">
    <source>
        <dbReference type="Proteomes" id="UP000824169"/>
    </source>
</evidence>
<feature type="DNA-binding region" description="H-T-H motif" evidence="2">
    <location>
        <begin position="55"/>
        <end position="74"/>
    </location>
</feature>
<comment type="caution">
    <text evidence="4">The sequence shown here is derived from an EMBL/GenBank/DDBJ whole genome shotgun (WGS) entry which is preliminary data.</text>
</comment>
<dbReference type="Gene3D" id="1.10.357.10">
    <property type="entry name" value="Tetracycline Repressor, domain 2"/>
    <property type="match status" value="1"/>
</dbReference>
<name>A0A9D1P634_9FIRM</name>
<organism evidence="4 5">
    <name type="scientific">Candidatus Scatomonas pullistercoris</name>
    <dbReference type="NCBI Taxonomy" id="2840920"/>
    <lineage>
        <taxon>Bacteria</taxon>
        <taxon>Bacillati</taxon>
        <taxon>Bacillota</taxon>
        <taxon>Clostridia</taxon>
        <taxon>Lachnospirales</taxon>
        <taxon>Lachnospiraceae</taxon>
        <taxon>Lachnospiraceae incertae sedis</taxon>
        <taxon>Candidatus Scatomonas</taxon>
    </lineage>
</organism>
<evidence type="ECO:0000256" key="2">
    <source>
        <dbReference type="PROSITE-ProRule" id="PRU00335"/>
    </source>
</evidence>
<dbReference type="InterPro" id="IPR009057">
    <property type="entry name" value="Homeodomain-like_sf"/>
</dbReference>
<dbReference type="AlphaFoldDB" id="A0A9D1P634"/>
<reference evidence="4" key="2">
    <citation type="journal article" date="2021" name="PeerJ">
        <title>Extensive microbial diversity within the chicken gut microbiome revealed by metagenomics and culture.</title>
        <authorList>
            <person name="Gilroy R."/>
            <person name="Ravi A."/>
            <person name="Getino M."/>
            <person name="Pursley I."/>
            <person name="Horton D.L."/>
            <person name="Alikhan N.F."/>
            <person name="Baker D."/>
            <person name="Gharbi K."/>
            <person name="Hall N."/>
            <person name="Watson M."/>
            <person name="Adriaenssens E.M."/>
            <person name="Foster-Nyarko E."/>
            <person name="Jarju S."/>
            <person name="Secka A."/>
            <person name="Antonio M."/>
            <person name="Oren A."/>
            <person name="Chaudhuri R.R."/>
            <person name="La Ragione R."/>
            <person name="Hildebrand F."/>
            <person name="Pallen M.J."/>
        </authorList>
    </citation>
    <scope>NUCLEOTIDE SEQUENCE</scope>
    <source>
        <strain evidence="4">CHK188-20938</strain>
    </source>
</reference>